<feature type="domain" description="NIF system FeS cluster assembly NifU N-terminal" evidence="1">
    <location>
        <begin position="5"/>
        <end position="127"/>
    </location>
</feature>
<name>A0A1F5YZW6_9BACT</name>
<dbReference type="InterPro" id="IPR002871">
    <property type="entry name" value="NIF_FeS_clus_asmbl_NifU_N"/>
</dbReference>
<gene>
    <name evidence="2" type="ORF">A2777_05125</name>
</gene>
<dbReference type="EMBL" id="MFJF01000026">
    <property type="protein sequence ID" value="OGG05738.1"/>
    <property type="molecule type" value="Genomic_DNA"/>
</dbReference>
<dbReference type="AlphaFoldDB" id="A0A1F5YZW6"/>
<dbReference type="GO" id="GO:0051536">
    <property type="term" value="F:iron-sulfur cluster binding"/>
    <property type="evidence" value="ECO:0007669"/>
    <property type="project" value="InterPro"/>
</dbReference>
<comment type="caution">
    <text evidence="2">The sequence shown here is derived from an EMBL/GenBank/DDBJ whole genome shotgun (WGS) entry which is preliminary data.</text>
</comment>
<dbReference type="SUPFAM" id="SSF82649">
    <property type="entry name" value="SufE/NifU"/>
    <property type="match status" value="1"/>
</dbReference>
<protein>
    <recommendedName>
        <fullName evidence="1">NIF system FeS cluster assembly NifU N-terminal domain-containing protein</fullName>
    </recommendedName>
</protein>
<dbReference type="CDD" id="cd06664">
    <property type="entry name" value="IscU_like"/>
    <property type="match status" value="1"/>
</dbReference>
<organism evidence="2 3">
    <name type="scientific">Candidatus Gottesmanbacteria bacterium RIFCSPHIGHO2_01_FULL_40_15</name>
    <dbReference type="NCBI Taxonomy" id="1798376"/>
    <lineage>
        <taxon>Bacteria</taxon>
        <taxon>Candidatus Gottesmaniibacteriota</taxon>
    </lineage>
</organism>
<reference evidence="2 3" key="1">
    <citation type="journal article" date="2016" name="Nat. Commun.">
        <title>Thousands of microbial genomes shed light on interconnected biogeochemical processes in an aquifer system.</title>
        <authorList>
            <person name="Anantharaman K."/>
            <person name="Brown C.T."/>
            <person name="Hug L.A."/>
            <person name="Sharon I."/>
            <person name="Castelle C.J."/>
            <person name="Probst A.J."/>
            <person name="Thomas B.C."/>
            <person name="Singh A."/>
            <person name="Wilkins M.J."/>
            <person name="Karaoz U."/>
            <person name="Brodie E.L."/>
            <person name="Williams K.H."/>
            <person name="Hubbard S.S."/>
            <person name="Banfield J.F."/>
        </authorList>
    </citation>
    <scope>NUCLEOTIDE SEQUENCE [LARGE SCALE GENOMIC DNA]</scope>
</reference>
<dbReference type="Pfam" id="PF01592">
    <property type="entry name" value="NifU_N"/>
    <property type="match status" value="1"/>
</dbReference>
<dbReference type="GO" id="GO:0016226">
    <property type="term" value="P:iron-sulfur cluster assembly"/>
    <property type="evidence" value="ECO:0007669"/>
    <property type="project" value="InterPro"/>
</dbReference>
<dbReference type="PANTHER" id="PTHR10093">
    <property type="entry name" value="IRON-SULFUR CLUSTER ASSEMBLY ENZYME NIFU HOMOLOG"/>
    <property type="match status" value="1"/>
</dbReference>
<proteinExistence type="predicted"/>
<dbReference type="GO" id="GO:0005506">
    <property type="term" value="F:iron ion binding"/>
    <property type="evidence" value="ECO:0007669"/>
    <property type="project" value="InterPro"/>
</dbReference>
<evidence type="ECO:0000313" key="2">
    <source>
        <dbReference type="EMBL" id="OGG05738.1"/>
    </source>
</evidence>
<dbReference type="Gene3D" id="3.90.1010.10">
    <property type="match status" value="1"/>
</dbReference>
<accession>A0A1F5YZW6</accession>
<evidence type="ECO:0000313" key="3">
    <source>
        <dbReference type="Proteomes" id="UP000177354"/>
    </source>
</evidence>
<sequence length="131" mass="14556">MDDIYRENILDNYRHPKNFGKLVNADIEEELGNPFCGDKIAVSLKLTGTHKQGVDRKVRDIRFNGQGCAVSIASASLVTEYIKGKSLREIMALNRETVLSLMGIELTPTRLKCALLSLETVQNAVKQTFTG</sequence>
<evidence type="ECO:0000259" key="1">
    <source>
        <dbReference type="Pfam" id="PF01592"/>
    </source>
</evidence>
<dbReference type="Proteomes" id="UP000177354">
    <property type="component" value="Unassembled WGS sequence"/>
</dbReference>